<feature type="region of interest" description="Disordered" evidence="1">
    <location>
        <begin position="21"/>
        <end position="49"/>
    </location>
</feature>
<dbReference type="Proteomes" id="UP001501074">
    <property type="component" value="Unassembled WGS sequence"/>
</dbReference>
<dbReference type="RefSeq" id="WP_231488334.1">
    <property type="nucleotide sequence ID" value="NZ_BAAAZO010000003.1"/>
</dbReference>
<evidence type="ECO:0000313" key="2">
    <source>
        <dbReference type="EMBL" id="GAA3607367.1"/>
    </source>
</evidence>
<organism evidence="2 3">
    <name type="scientific">Kineosporia mesophila</name>
    <dbReference type="NCBI Taxonomy" id="566012"/>
    <lineage>
        <taxon>Bacteria</taxon>
        <taxon>Bacillati</taxon>
        <taxon>Actinomycetota</taxon>
        <taxon>Actinomycetes</taxon>
        <taxon>Kineosporiales</taxon>
        <taxon>Kineosporiaceae</taxon>
        <taxon>Kineosporia</taxon>
    </lineage>
</organism>
<protein>
    <recommendedName>
        <fullName evidence="4">DUF4162 domain-containing protein</fullName>
    </recommendedName>
</protein>
<comment type="caution">
    <text evidence="2">The sequence shown here is derived from an EMBL/GenBank/DDBJ whole genome shotgun (WGS) entry which is preliminary data.</text>
</comment>
<evidence type="ECO:0000256" key="1">
    <source>
        <dbReference type="SAM" id="MobiDB-lite"/>
    </source>
</evidence>
<evidence type="ECO:0000313" key="3">
    <source>
        <dbReference type="Proteomes" id="UP001501074"/>
    </source>
</evidence>
<evidence type="ECO:0008006" key="4">
    <source>
        <dbReference type="Google" id="ProtNLM"/>
    </source>
</evidence>
<accession>A0ABP6ZFF7</accession>
<sequence length="87" mass="9325">MGPELITASSRRRASRGILAGRANGVETLPHPDVVSRSSGTPVEHRHPSGPEVARALVENGVDVLEISPVERSLEEVFFEMAIVPSL</sequence>
<name>A0ABP6ZFF7_9ACTN</name>
<reference evidence="3" key="1">
    <citation type="journal article" date="2019" name="Int. J. Syst. Evol. Microbiol.">
        <title>The Global Catalogue of Microorganisms (GCM) 10K type strain sequencing project: providing services to taxonomists for standard genome sequencing and annotation.</title>
        <authorList>
            <consortium name="The Broad Institute Genomics Platform"/>
            <consortium name="The Broad Institute Genome Sequencing Center for Infectious Disease"/>
            <person name="Wu L."/>
            <person name="Ma J."/>
        </authorList>
    </citation>
    <scope>NUCLEOTIDE SEQUENCE [LARGE SCALE GENOMIC DNA]</scope>
    <source>
        <strain evidence="3">JCM 16902</strain>
    </source>
</reference>
<dbReference type="EMBL" id="BAAAZO010000003">
    <property type="protein sequence ID" value="GAA3607367.1"/>
    <property type="molecule type" value="Genomic_DNA"/>
</dbReference>
<proteinExistence type="predicted"/>
<gene>
    <name evidence="2" type="ORF">GCM10022223_24190</name>
</gene>
<keyword evidence="3" id="KW-1185">Reference proteome</keyword>